<name>A0ACC2L2M2_PERAE</name>
<protein>
    <submittedName>
        <fullName evidence="1">Uncharacterized protein</fullName>
    </submittedName>
</protein>
<sequence length="230" mass="24958">MCTLEQRGRVFVLTLTGGGEHRLNPTLLDSIQCALRRVRSSSTPSSALVTTAEGKFFSNGFDLSWAGDSDDRKILLGTKLKQIISDLFSLPMPTVAAVTGHASAAGFLLALSHDYVVMRKDRGFLYMSELDIGLMIPDYFMAVVREKIPAAGARREVVLRAGKVTAVRAAEMGIVDKAYDNAAETVEGGVRLGEELAGRGWDGELYARTRKASYPEACLVLGLVSFRPKL</sequence>
<reference evidence="1 2" key="1">
    <citation type="journal article" date="2022" name="Hortic Res">
        <title>A haplotype resolved chromosomal level avocado genome allows analysis of novel avocado genes.</title>
        <authorList>
            <person name="Nath O."/>
            <person name="Fletcher S.J."/>
            <person name="Hayward A."/>
            <person name="Shaw L.M."/>
            <person name="Masouleh A.K."/>
            <person name="Furtado A."/>
            <person name="Henry R.J."/>
            <person name="Mitter N."/>
        </authorList>
    </citation>
    <scope>NUCLEOTIDE SEQUENCE [LARGE SCALE GENOMIC DNA]</scope>
    <source>
        <strain evidence="2">cv. Hass</strain>
    </source>
</reference>
<organism evidence="1 2">
    <name type="scientific">Persea americana</name>
    <name type="common">Avocado</name>
    <dbReference type="NCBI Taxonomy" id="3435"/>
    <lineage>
        <taxon>Eukaryota</taxon>
        <taxon>Viridiplantae</taxon>
        <taxon>Streptophyta</taxon>
        <taxon>Embryophyta</taxon>
        <taxon>Tracheophyta</taxon>
        <taxon>Spermatophyta</taxon>
        <taxon>Magnoliopsida</taxon>
        <taxon>Magnoliidae</taxon>
        <taxon>Laurales</taxon>
        <taxon>Lauraceae</taxon>
        <taxon>Persea</taxon>
    </lineage>
</organism>
<dbReference type="Proteomes" id="UP001234297">
    <property type="component" value="Chromosome 6"/>
</dbReference>
<proteinExistence type="predicted"/>
<gene>
    <name evidence="1" type="ORF">MRB53_020639</name>
</gene>
<dbReference type="EMBL" id="CM056814">
    <property type="protein sequence ID" value="KAJ8627332.1"/>
    <property type="molecule type" value="Genomic_DNA"/>
</dbReference>
<comment type="caution">
    <text evidence="1">The sequence shown here is derived from an EMBL/GenBank/DDBJ whole genome shotgun (WGS) entry which is preliminary data.</text>
</comment>
<evidence type="ECO:0000313" key="1">
    <source>
        <dbReference type="EMBL" id="KAJ8627332.1"/>
    </source>
</evidence>
<evidence type="ECO:0000313" key="2">
    <source>
        <dbReference type="Proteomes" id="UP001234297"/>
    </source>
</evidence>
<accession>A0ACC2L2M2</accession>
<keyword evidence="2" id="KW-1185">Reference proteome</keyword>